<evidence type="ECO:0000256" key="2">
    <source>
        <dbReference type="ARBA" id="ARBA00022741"/>
    </source>
</evidence>
<accession>A0ABT9VID1</accession>
<protein>
    <submittedName>
        <fullName evidence="8">Small GTP-binding protein</fullName>
    </submittedName>
</protein>
<evidence type="ECO:0000313" key="8">
    <source>
        <dbReference type="EMBL" id="MDQ0160669.1"/>
    </source>
</evidence>
<comment type="subcellular location">
    <subcellularLocation>
        <location evidence="1">Membrane</location>
    </subcellularLocation>
</comment>
<evidence type="ECO:0000256" key="1">
    <source>
        <dbReference type="ARBA" id="ARBA00004370"/>
    </source>
</evidence>
<dbReference type="SUPFAM" id="SSF52540">
    <property type="entry name" value="P-loop containing nucleoside triphosphate hydrolases"/>
    <property type="match status" value="2"/>
</dbReference>
<evidence type="ECO:0000256" key="3">
    <source>
        <dbReference type="ARBA" id="ARBA00022801"/>
    </source>
</evidence>
<evidence type="ECO:0000256" key="5">
    <source>
        <dbReference type="ARBA" id="ARBA00023136"/>
    </source>
</evidence>
<keyword evidence="2" id="KW-0547">Nucleotide-binding</keyword>
<proteinExistence type="predicted"/>
<gene>
    <name evidence="8" type="ORF">J2S77_002675</name>
</gene>
<dbReference type="InterPro" id="IPR045063">
    <property type="entry name" value="Dynamin_N"/>
</dbReference>
<reference evidence="8 9" key="1">
    <citation type="submission" date="2023-07" db="EMBL/GenBank/DDBJ databases">
        <title>Genomic Encyclopedia of Type Strains, Phase IV (KMG-IV): sequencing the most valuable type-strain genomes for metagenomic binning, comparative biology and taxonomic classification.</title>
        <authorList>
            <person name="Goeker M."/>
        </authorList>
    </citation>
    <scope>NUCLEOTIDE SEQUENCE [LARGE SCALE GENOMIC DNA]</scope>
    <source>
        <strain evidence="8 9">DSM 16460</strain>
    </source>
</reference>
<sequence length="1185" mass="137513">MTTGTQMALNLDTLFEVAKRNDEKIEQQKIMDLYQKWLNVETVIGFTGHFSAGKSSMINHILNQSILPSSPIPTSANIVEIKHGDEHVTYNLNQNRYATSSSIDMEEVHRLSKNGEEVQSLTIETDLPSLKGTTLMDTPGIDSADDQEFARTLSRVHLIDYFVYVVDYNHVQSEINFQFLYELEKKSVPYIIVVNQVDKHNAEEMTMTNYLNALRESCDVWGLNPDAIFTTSLIDIGHEYNQLDELKSYVDRLTDTMQDQLDSRIKVEVETVIDQLANRYYDEANQTLNAANEQTYQRQYDELKEQLSLLNLDQRQFITQYKQTIGKIVNEAYVMTSDTRELAKAYLESLQPKFKVGGLFSKKKTDEEKERRRDQFINQLQEKVTTEISWHIRHELIETYNQQSLSNIELKQALQQYDFQINEAILLESHNSSAEITGHYVLNYTDGLQSKLNQAIKEHVTPLLEQLFTEIAKSTEDKQEQLNEQLKEIEEHLENAKRSNQETLEKKQFIDQLKRETWMTTSDHSLLEDAIKHKEANQTKVLIDDIISDSIIDSVTSSESEAPQNQSTIEIEKIQTEAKTILSRIETMPMLTEFYDSIQKNLTQLEQQQYTVALFGAFSAGKSSFANAWVGEAILPVSPNPTTAAINKIAPPNRTREHGDVIVQFKTENTLLHQVSKVLEPITDKQFNSIEQLYSFIDKQQHNLQALLSKTDWSFVEAFFIGKQQSRQYLGESITSSVQAFEPYVTDETLSCYVEEITVYYNCDLTQQGVTLVDTPGADSIHARHTNVSMHYVRHSDLIVYVNYYNHAFARADREFLSQLGRVKSSFSLDKMFFILNAADLAKDNQELNDVKQYLSEQLQQYGIESPQIFALSSKRLNEDVSQKYSDSYAVAFFERFQQFIETDAKLLTAQTLSQEIGNLEAFIAQTVQELQENQIEQEQRIQQYEEQFKSLKQFLSSMDKTIYEQQINQQIDELIHYLNDRVMIQLNEMMKEVINPTTITQKGKRGQTQLKQAIKQLAINAENRLETEFHSTNMVLDRHFQQVLQSISQDINRFVDSETDFERLNIAEQALEDGTHEMFYSIVNMNSLDYFVSMYKDQKQFFVEQHVKTLFEELKTHVQSNLNEIQDQFLLSFKAHYQNQIELTYQTETNRYLTNIRHMIDSKAQLYHDANQANQLRELHHEII</sequence>
<evidence type="ECO:0000256" key="4">
    <source>
        <dbReference type="ARBA" id="ARBA00023134"/>
    </source>
</evidence>
<dbReference type="PANTHER" id="PTHR10465:SF0">
    <property type="entry name" value="SARCALUMENIN"/>
    <property type="match status" value="1"/>
</dbReference>
<dbReference type="PANTHER" id="PTHR10465">
    <property type="entry name" value="TRANSMEMBRANE GTPASE FZO1"/>
    <property type="match status" value="1"/>
</dbReference>
<organism evidence="8 9">
    <name type="scientific">Alkalibacillus salilacus</name>
    <dbReference type="NCBI Taxonomy" id="284582"/>
    <lineage>
        <taxon>Bacteria</taxon>
        <taxon>Bacillati</taxon>
        <taxon>Bacillota</taxon>
        <taxon>Bacilli</taxon>
        <taxon>Bacillales</taxon>
        <taxon>Bacillaceae</taxon>
        <taxon>Alkalibacillus</taxon>
    </lineage>
</organism>
<keyword evidence="5" id="KW-0472">Membrane</keyword>
<evidence type="ECO:0000256" key="6">
    <source>
        <dbReference type="SAM" id="Coils"/>
    </source>
</evidence>
<keyword evidence="3" id="KW-0378">Hydrolase</keyword>
<evidence type="ECO:0000259" key="7">
    <source>
        <dbReference type="Pfam" id="PF00350"/>
    </source>
</evidence>
<dbReference type="Gene3D" id="3.40.50.300">
    <property type="entry name" value="P-loop containing nucleotide triphosphate hydrolases"/>
    <property type="match status" value="2"/>
</dbReference>
<dbReference type="InterPro" id="IPR027417">
    <property type="entry name" value="P-loop_NTPase"/>
</dbReference>
<feature type="domain" description="Dynamin N-terminal" evidence="7">
    <location>
        <begin position="612"/>
        <end position="838"/>
    </location>
</feature>
<keyword evidence="4" id="KW-0342">GTP-binding</keyword>
<dbReference type="EMBL" id="JAUSTQ010000016">
    <property type="protein sequence ID" value="MDQ0160669.1"/>
    <property type="molecule type" value="Genomic_DNA"/>
</dbReference>
<dbReference type="Proteomes" id="UP001224359">
    <property type="component" value="Unassembled WGS sequence"/>
</dbReference>
<dbReference type="Pfam" id="PF00350">
    <property type="entry name" value="Dynamin_N"/>
    <property type="match status" value="2"/>
</dbReference>
<dbReference type="InterPro" id="IPR027094">
    <property type="entry name" value="Mitofusin_fam"/>
</dbReference>
<feature type="domain" description="Dynamin N-terminal" evidence="7">
    <location>
        <begin position="44"/>
        <end position="196"/>
    </location>
</feature>
<evidence type="ECO:0000313" key="9">
    <source>
        <dbReference type="Proteomes" id="UP001224359"/>
    </source>
</evidence>
<keyword evidence="6" id="KW-0175">Coiled coil</keyword>
<keyword evidence="9" id="KW-1185">Reference proteome</keyword>
<comment type="caution">
    <text evidence="8">The sequence shown here is derived from an EMBL/GenBank/DDBJ whole genome shotgun (WGS) entry which is preliminary data.</text>
</comment>
<name>A0ABT9VID1_9BACI</name>
<feature type="coiled-coil region" evidence="6">
    <location>
        <begin position="464"/>
        <end position="506"/>
    </location>
</feature>
<dbReference type="RefSeq" id="WP_306978081.1">
    <property type="nucleotide sequence ID" value="NZ_JAUSTQ010000016.1"/>
</dbReference>